<proteinExistence type="predicted"/>
<keyword evidence="2" id="KW-1185">Reference proteome</keyword>
<evidence type="ECO:0000313" key="1">
    <source>
        <dbReference type="EMBL" id="MFC4427163.1"/>
    </source>
</evidence>
<comment type="caution">
    <text evidence="1">The sequence shown here is derived from an EMBL/GenBank/DDBJ whole genome shotgun (WGS) entry which is preliminary data.</text>
</comment>
<name>A0ABV8XQX4_9DEIO</name>
<protein>
    <submittedName>
        <fullName evidence="1">Uncharacterized protein</fullName>
    </submittedName>
</protein>
<organism evidence="1 2">
    <name type="scientific">Deinococcus navajonensis</name>
    <dbReference type="NCBI Taxonomy" id="309884"/>
    <lineage>
        <taxon>Bacteria</taxon>
        <taxon>Thermotogati</taxon>
        <taxon>Deinococcota</taxon>
        <taxon>Deinococci</taxon>
        <taxon>Deinococcales</taxon>
        <taxon>Deinococcaceae</taxon>
        <taxon>Deinococcus</taxon>
    </lineage>
</organism>
<dbReference type="EMBL" id="JBHSEH010000018">
    <property type="protein sequence ID" value="MFC4427163.1"/>
    <property type="molecule type" value="Genomic_DNA"/>
</dbReference>
<accession>A0ABV8XQX4</accession>
<dbReference type="RefSeq" id="WP_380040376.1">
    <property type="nucleotide sequence ID" value="NZ_JBHSEH010000018.1"/>
</dbReference>
<sequence length="109" mass="12115">MMEPMQVHEAELITLLASSLGEDLLDLDEIVKRYGADTRSIDLKEAWQVLRQPHGFAGWSVVPTREGRLVLIRSRVLSSSLLKLSQGWSDRALGVLAALYEPDASHSSE</sequence>
<reference evidence="2" key="1">
    <citation type="journal article" date="2019" name="Int. J. Syst. Evol. Microbiol.">
        <title>The Global Catalogue of Microorganisms (GCM) 10K type strain sequencing project: providing services to taxonomists for standard genome sequencing and annotation.</title>
        <authorList>
            <consortium name="The Broad Institute Genomics Platform"/>
            <consortium name="The Broad Institute Genome Sequencing Center for Infectious Disease"/>
            <person name="Wu L."/>
            <person name="Ma J."/>
        </authorList>
    </citation>
    <scope>NUCLEOTIDE SEQUENCE [LARGE SCALE GENOMIC DNA]</scope>
    <source>
        <strain evidence="2">CCUG 56029</strain>
    </source>
</reference>
<dbReference type="Proteomes" id="UP001595998">
    <property type="component" value="Unassembled WGS sequence"/>
</dbReference>
<gene>
    <name evidence="1" type="ORF">ACFOZ9_13180</name>
</gene>
<evidence type="ECO:0000313" key="2">
    <source>
        <dbReference type="Proteomes" id="UP001595998"/>
    </source>
</evidence>